<feature type="chain" id="PRO_5003630626" evidence="5">
    <location>
        <begin position="19"/>
        <end position="367"/>
    </location>
</feature>
<dbReference type="CDD" id="cd04233">
    <property type="entry name" value="Auracyanin"/>
    <property type="match status" value="1"/>
</dbReference>
<dbReference type="KEGG" id="fae:FAES_5306"/>
<dbReference type="Proteomes" id="UP000011058">
    <property type="component" value="Chromosome"/>
</dbReference>
<evidence type="ECO:0000256" key="4">
    <source>
        <dbReference type="ARBA" id="ARBA00023008"/>
    </source>
</evidence>
<keyword evidence="5" id="KW-0732">Signal</keyword>
<keyword evidence="4" id="KW-0186">Copper</keyword>
<protein>
    <submittedName>
        <fullName evidence="7">Blue (Type 1) copper domain protein</fullName>
    </submittedName>
</protein>
<name>I0KGQ2_9BACT</name>
<sequence length="367" mass="40347">MRLRFLWLALLLAVGRLAAAQSARDTTILIKTMAGLQFSEKRLVLRPNTRLTLIVENDDDMAHNLVVTKPNSRARVVEFALGMGETGPARQFVPTLSDVLAHTRLLSPGDSDTLSLTLPDEGDFSYVCTYPGHGSIMYGMLYVTNAPRRLPPIERDPNLPQTTAHTGHAHAAGPPAVHPYALRLPAVYRTFMPDASPAAIAVGLPGLSGGPQQSYCWDATTCQLRYAWAGGFVDNTEQWDGKGQRLTKLVGDLFFRDSTTQTPWYVDGKPAQVRFGGYTLLDRYPEFTYTANGVTIRELTKPQAGQRGLVRRFTIGPTRQALRFRLGDTANQYKASAGRIERGWLIIPPTVRSVTVSSVVLPTAQLP</sequence>
<evidence type="ECO:0000256" key="5">
    <source>
        <dbReference type="SAM" id="SignalP"/>
    </source>
</evidence>
<evidence type="ECO:0000256" key="1">
    <source>
        <dbReference type="ARBA" id="ARBA00022448"/>
    </source>
</evidence>
<keyword evidence="8" id="KW-1185">Reference proteome</keyword>
<dbReference type="GO" id="GO:0005507">
    <property type="term" value="F:copper ion binding"/>
    <property type="evidence" value="ECO:0007669"/>
    <property type="project" value="InterPro"/>
</dbReference>
<dbReference type="GO" id="GO:0009055">
    <property type="term" value="F:electron transfer activity"/>
    <property type="evidence" value="ECO:0007669"/>
    <property type="project" value="InterPro"/>
</dbReference>
<evidence type="ECO:0000313" key="8">
    <source>
        <dbReference type="Proteomes" id="UP000011058"/>
    </source>
</evidence>
<keyword evidence="3" id="KW-0249">Electron transport</keyword>
<accession>I0KGQ2</accession>
<organism evidence="7 8">
    <name type="scientific">Fibrella aestuarina BUZ 2</name>
    <dbReference type="NCBI Taxonomy" id="1166018"/>
    <lineage>
        <taxon>Bacteria</taxon>
        <taxon>Pseudomonadati</taxon>
        <taxon>Bacteroidota</taxon>
        <taxon>Cytophagia</taxon>
        <taxon>Cytophagales</taxon>
        <taxon>Spirosomataceae</taxon>
        <taxon>Fibrella</taxon>
    </lineage>
</organism>
<dbReference type="InterPro" id="IPR050845">
    <property type="entry name" value="Cu-binding_ET"/>
</dbReference>
<dbReference type="RefSeq" id="WP_015334404.1">
    <property type="nucleotide sequence ID" value="NC_020054.1"/>
</dbReference>
<evidence type="ECO:0000256" key="3">
    <source>
        <dbReference type="ARBA" id="ARBA00022982"/>
    </source>
</evidence>
<gene>
    <name evidence="7" type="ORF">FAES_5306</name>
</gene>
<dbReference type="InterPro" id="IPR028871">
    <property type="entry name" value="BlueCu_1_BS"/>
</dbReference>
<proteinExistence type="predicted"/>
<dbReference type="PROSITE" id="PS00196">
    <property type="entry name" value="COPPER_BLUE"/>
    <property type="match status" value="1"/>
</dbReference>
<feature type="domain" description="Blue (type 1) copper" evidence="6">
    <location>
        <begin position="34"/>
        <end position="143"/>
    </location>
</feature>
<evidence type="ECO:0000259" key="6">
    <source>
        <dbReference type="Pfam" id="PF00127"/>
    </source>
</evidence>
<evidence type="ECO:0000313" key="7">
    <source>
        <dbReference type="EMBL" id="CCH03305.1"/>
    </source>
</evidence>
<dbReference type="PANTHER" id="PTHR38439">
    <property type="entry name" value="AURACYANIN-B"/>
    <property type="match status" value="1"/>
</dbReference>
<dbReference type="Gene3D" id="2.60.40.420">
    <property type="entry name" value="Cupredoxins - blue copper proteins"/>
    <property type="match status" value="1"/>
</dbReference>
<dbReference type="Pfam" id="PF00127">
    <property type="entry name" value="Copper-bind"/>
    <property type="match status" value="1"/>
</dbReference>
<keyword evidence="2" id="KW-0479">Metal-binding</keyword>
<evidence type="ECO:0000256" key="2">
    <source>
        <dbReference type="ARBA" id="ARBA00022723"/>
    </source>
</evidence>
<dbReference type="eggNOG" id="COG3241">
    <property type="taxonomic scope" value="Bacteria"/>
</dbReference>
<dbReference type="STRING" id="1166018.FAES_5306"/>
<dbReference type="EMBL" id="HE796683">
    <property type="protein sequence ID" value="CCH03305.1"/>
    <property type="molecule type" value="Genomic_DNA"/>
</dbReference>
<dbReference type="PANTHER" id="PTHR38439:SF2">
    <property type="entry name" value="OUTER MEMBRANE PROTEIN H.8"/>
    <property type="match status" value="1"/>
</dbReference>
<feature type="signal peptide" evidence="5">
    <location>
        <begin position="1"/>
        <end position="18"/>
    </location>
</feature>
<dbReference type="AlphaFoldDB" id="I0KGQ2"/>
<dbReference type="OrthoDB" id="9814063at2"/>
<dbReference type="HOGENOM" id="CLU_767010_0_0_10"/>
<dbReference type="InterPro" id="IPR000923">
    <property type="entry name" value="BlueCu_1"/>
</dbReference>
<keyword evidence="1" id="KW-0813">Transport</keyword>
<reference evidence="7 8" key="1">
    <citation type="journal article" date="2012" name="J. Bacteriol.">
        <title>Genome Sequence of Fibrella aestuarina BUZ 2T, a Filamentous Marine Bacterium.</title>
        <authorList>
            <person name="Filippini M."/>
            <person name="Qi W."/>
            <person name="Blom J."/>
            <person name="Goesmann A."/>
            <person name="Smits T.H."/>
            <person name="Bagheri H.C."/>
        </authorList>
    </citation>
    <scope>NUCLEOTIDE SEQUENCE [LARGE SCALE GENOMIC DNA]</scope>
    <source>
        <strain evidence="8">BUZ 2T</strain>
    </source>
</reference>
<dbReference type="InterPro" id="IPR008972">
    <property type="entry name" value="Cupredoxin"/>
</dbReference>
<dbReference type="SUPFAM" id="SSF49503">
    <property type="entry name" value="Cupredoxins"/>
    <property type="match status" value="1"/>
</dbReference>